<evidence type="ECO:0000313" key="3">
    <source>
        <dbReference type="Proteomes" id="UP000546642"/>
    </source>
</evidence>
<dbReference type="Proteomes" id="UP000546642">
    <property type="component" value="Unassembled WGS sequence"/>
</dbReference>
<sequence length="481" mass="49250">MTGGREPGRQRGSVVIVIAHDECSAEITIEGRTQVVTGAIPKETRRAALDAATAYAAHLGRSVLVNARDANGAWQLIISPTGVVRAAGGSEAELVVRPDTQGRGRGRKIALALTGGALAVLAAVGVGAVWVVRGSDVTGTEVNGGDIEGSGIRLETRAAPPGFSVEAAWRLPTRTGTRPAVAPDGTLAAFVNPDDELVVVGPDGEPAWSAELPLSSSAIEGAPAFTRADGGWGVALTDNATLWRWPAGGGDPEAVELPEDARVTFAGTSPLVLEEADAYVPEGDELTEVEVPSGFGAMLADGDRVLMGVKTGRWTWVGVDGDEGREIVPKAPSGADRPIELLTARSEHTVVLWKADGGGADIVAVHDAEDGSVVAAAAADDDRLTDARWVRGGSLAAYGPVIFDLDAGEARTLDGFTPASAAGGHVYGEVPGDGRSAGVPVAVTGDGDPVDMDADAVRPWGLLDDRAVVIADGDLYALLPE</sequence>
<gene>
    <name evidence="2" type="ORF">HNR23_001413</name>
</gene>
<keyword evidence="1" id="KW-0812">Transmembrane</keyword>
<dbReference type="SUPFAM" id="SSF82171">
    <property type="entry name" value="DPP6 N-terminal domain-like"/>
    <property type="match status" value="1"/>
</dbReference>
<dbReference type="RefSeq" id="WP_184074638.1">
    <property type="nucleotide sequence ID" value="NZ_JACHDS010000001.1"/>
</dbReference>
<keyword evidence="1" id="KW-0472">Membrane</keyword>
<evidence type="ECO:0000256" key="1">
    <source>
        <dbReference type="SAM" id="Phobius"/>
    </source>
</evidence>
<organism evidence="2 3">
    <name type="scientific">Nocardiopsis mwathae</name>
    <dbReference type="NCBI Taxonomy" id="1472723"/>
    <lineage>
        <taxon>Bacteria</taxon>
        <taxon>Bacillati</taxon>
        <taxon>Actinomycetota</taxon>
        <taxon>Actinomycetes</taxon>
        <taxon>Streptosporangiales</taxon>
        <taxon>Nocardiopsidaceae</taxon>
        <taxon>Nocardiopsis</taxon>
    </lineage>
</organism>
<reference evidence="2 3" key="1">
    <citation type="submission" date="2020-08" db="EMBL/GenBank/DDBJ databases">
        <title>Sequencing the genomes of 1000 actinobacteria strains.</title>
        <authorList>
            <person name="Klenk H.-P."/>
        </authorList>
    </citation>
    <scope>NUCLEOTIDE SEQUENCE [LARGE SCALE GENOMIC DNA]</scope>
    <source>
        <strain evidence="2 3">DSM 46659</strain>
    </source>
</reference>
<comment type="caution">
    <text evidence="2">The sequence shown here is derived from an EMBL/GenBank/DDBJ whole genome shotgun (WGS) entry which is preliminary data.</text>
</comment>
<proteinExistence type="predicted"/>
<dbReference type="AlphaFoldDB" id="A0A7W9YFS6"/>
<protein>
    <submittedName>
        <fullName evidence="2">Uncharacterized protein</fullName>
    </submittedName>
</protein>
<name>A0A7W9YFS6_9ACTN</name>
<dbReference type="EMBL" id="JACHDS010000001">
    <property type="protein sequence ID" value="MBB6171353.1"/>
    <property type="molecule type" value="Genomic_DNA"/>
</dbReference>
<feature type="transmembrane region" description="Helical" evidence="1">
    <location>
        <begin position="109"/>
        <end position="132"/>
    </location>
</feature>
<evidence type="ECO:0000313" key="2">
    <source>
        <dbReference type="EMBL" id="MBB6171353.1"/>
    </source>
</evidence>
<keyword evidence="3" id="KW-1185">Reference proteome</keyword>
<keyword evidence="1" id="KW-1133">Transmembrane helix</keyword>
<accession>A0A7W9YFS6</accession>